<evidence type="ECO:0000313" key="3">
    <source>
        <dbReference type="Proteomes" id="UP001201980"/>
    </source>
</evidence>
<feature type="compositionally biased region" description="Polar residues" evidence="1">
    <location>
        <begin position="90"/>
        <end position="113"/>
    </location>
</feature>
<sequence>MFDVIWTDPNVENVGERRARKQQEKAEGVEQRGRTYRSSTSRRTSRSSRDSSLERPFFFSSRSSKSTSRSESRSKTRTPSTLLPTKTTTADGASSRRNSLYSVSENPRLQSPLKTPDGTYVPSEYTESCDPSPSSSSRGSHAKLHPHYPHHPRPAHSFSGLLESVFSRLTDRSGSGSTPSVADSISTKASFIQTLGPASYVTKTTEVAITTRSQDDDSDRGSSEVRISAETPRSRHELLPPPPFTPVSNSHTGNRPSSRHDNSHLHPPVSVGPTVVLGTLPFSPSNPDAWKPPGEWDYIPSHDLPATIPVREKVRPVQRNDSNPMSLDLNGMMRELKRMAAASPKLTLLRLSEEWGKSTDAMLYKELEMEKKRWMLAALYNIDRNLEQDLMERESRSPVRQEKILALYENQATASFLAGIYRQAEVYHLSTAPLCNGLYPNIVPVSTPFVLPHTFPLAPRLFHKATALSLPSLFPSTEVPTVLRQLHRCLTSKGKIQLTIIDPSPNATTLGPKLRQWLDDNLLLNLEKNFRCINPSRLFPIWMADAKLRADGSSITTVKFMATTIQDQLGPLGAHDMADDASSIRAQLRSLVGRMLWLEVWGGYIHASKWWWEDPDIMEECNSLGTYWEFNLIEGVKE</sequence>
<feature type="region of interest" description="Disordered" evidence="1">
    <location>
        <begin position="1"/>
        <end position="156"/>
    </location>
</feature>
<protein>
    <recommendedName>
        <fullName evidence="4">Methyltransferase type 11 domain-containing protein</fullName>
    </recommendedName>
</protein>
<feature type="compositionally biased region" description="Basic residues" evidence="1">
    <location>
        <begin position="140"/>
        <end position="154"/>
    </location>
</feature>
<evidence type="ECO:0008006" key="4">
    <source>
        <dbReference type="Google" id="ProtNLM"/>
    </source>
</evidence>
<reference evidence="2" key="1">
    <citation type="submission" date="2022-07" db="EMBL/GenBank/DDBJ databases">
        <title>Draft genome sequence of Zalerion maritima ATCC 34329, a (micro)plastics degrading marine fungus.</title>
        <authorList>
            <person name="Paco A."/>
            <person name="Goncalves M.F.M."/>
            <person name="Rocha-Santos T.A.P."/>
            <person name="Alves A."/>
        </authorList>
    </citation>
    <scope>NUCLEOTIDE SEQUENCE</scope>
    <source>
        <strain evidence="2">ATCC 34329</strain>
    </source>
</reference>
<dbReference type="EMBL" id="JAKWBI020000116">
    <property type="protein sequence ID" value="KAJ2902312.1"/>
    <property type="molecule type" value="Genomic_DNA"/>
</dbReference>
<evidence type="ECO:0000256" key="1">
    <source>
        <dbReference type="SAM" id="MobiDB-lite"/>
    </source>
</evidence>
<proteinExistence type="predicted"/>
<feature type="compositionally biased region" description="Basic and acidic residues" evidence="1">
    <location>
        <begin position="14"/>
        <end position="33"/>
    </location>
</feature>
<name>A0AAD5RR51_9PEZI</name>
<gene>
    <name evidence="2" type="ORF">MKZ38_000702</name>
</gene>
<feature type="compositionally biased region" description="Low complexity" evidence="1">
    <location>
        <begin position="77"/>
        <end position="89"/>
    </location>
</feature>
<dbReference type="Proteomes" id="UP001201980">
    <property type="component" value="Unassembled WGS sequence"/>
</dbReference>
<organism evidence="2 3">
    <name type="scientific">Zalerion maritima</name>
    <dbReference type="NCBI Taxonomy" id="339359"/>
    <lineage>
        <taxon>Eukaryota</taxon>
        <taxon>Fungi</taxon>
        <taxon>Dikarya</taxon>
        <taxon>Ascomycota</taxon>
        <taxon>Pezizomycotina</taxon>
        <taxon>Sordariomycetes</taxon>
        <taxon>Lulworthiomycetidae</taxon>
        <taxon>Lulworthiales</taxon>
        <taxon>Lulworthiaceae</taxon>
        <taxon>Zalerion</taxon>
    </lineage>
</organism>
<evidence type="ECO:0000313" key="2">
    <source>
        <dbReference type="EMBL" id="KAJ2902312.1"/>
    </source>
</evidence>
<feature type="compositionally biased region" description="Low complexity" evidence="1">
    <location>
        <begin position="54"/>
        <end position="67"/>
    </location>
</feature>
<comment type="caution">
    <text evidence="2">The sequence shown here is derived from an EMBL/GenBank/DDBJ whole genome shotgun (WGS) entry which is preliminary data.</text>
</comment>
<feature type="region of interest" description="Disordered" evidence="1">
    <location>
        <begin position="210"/>
        <end position="269"/>
    </location>
</feature>
<keyword evidence="3" id="KW-1185">Reference proteome</keyword>
<accession>A0AAD5RR51</accession>
<dbReference type="AlphaFoldDB" id="A0AAD5RR51"/>
<feature type="compositionally biased region" description="Polar residues" evidence="1">
    <location>
        <begin position="246"/>
        <end position="256"/>
    </location>
</feature>
<feature type="compositionally biased region" description="Basic and acidic residues" evidence="1">
    <location>
        <begin position="213"/>
        <end position="223"/>
    </location>
</feature>